<feature type="domain" description="Fe-containing alcohol dehydrogenase-like C-terminal" evidence="3">
    <location>
        <begin position="188"/>
        <end position="386"/>
    </location>
</feature>
<keyword evidence="5" id="KW-1185">Reference proteome</keyword>
<evidence type="ECO:0000259" key="3">
    <source>
        <dbReference type="Pfam" id="PF25137"/>
    </source>
</evidence>
<dbReference type="InterPro" id="IPR056798">
    <property type="entry name" value="ADH_Fe_C"/>
</dbReference>
<keyword evidence="1" id="KW-0560">Oxidoreductase</keyword>
<dbReference type="Gene3D" id="3.40.50.1970">
    <property type="match status" value="1"/>
</dbReference>
<gene>
    <name evidence="4" type="ORF">SAMN04488009_1904</name>
</gene>
<proteinExistence type="predicted"/>
<evidence type="ECO:0000313" key="4">
    <source>
        <dbReference type="EMBL" id="SNR46003.1"/>
    </source>
</evidence>
<dbReference type="PANTHER" id="PTHR43633">
    <property type="entry name" value="ALCOHOL DEHYDROGENASE YQHD"/>
    <property type="match status" value="1"/>
</dbReference>
<name>A0ABY1SGI9_9FLAO</name>
<comment type="caution">
    <text evidence="4">The sequence shown here is derived from an EMBL/GenBank/DDBJ whole genome shotgun (WGS) entry which is preliminary data.</text>
</comment>
<dbReference type="SUPFAM" id="SSF56796">
    <property type="entry name" value="Dehydroquinate synthase-like"/>
    <property type="match status" value="1"/>
</dbReference>
<evidence type="ECO:0000256" key="1">
    <source>
        <dbReference type="ARBA" id="ARBA00023002"/>
    </source>
</evidence>
<feature type="domain" description="Alcohol dehydrogenase iron-type/glycerol dehydrogenase GldA" evidence="2">
    <location>
        <begin position="9"/>
        <end position="175"/>
    </location>
</feature>
<dbReference type="EMBL" id="FZNV01000002">
    <property type="protein sequence ID" value="SNR46003.1"/>
    <property type="molecule type" value="Genomic_DNA"/>
</dbReference>
<dbReference type="Proteomes" id="UP000198337">
    <property type="component" value="Unassembled WGS sequence"/>
</dbReference>
<sequence>MNNFEFKNPTKIIFGKDTIKKLENEIPENAKVLFLYGGGSIKKNGIYEQVSNALSNVEVVEFGGIPANPEYDVLMDALKIIKEQHITYLLAVGGGSVIDGTKFLSAAAVYDGDTPWDILTKNIRTQKGMPFGTVLTLPATGSEMNSGAVITRASTKEKLAMGGPGLFPEFSILDPQVIRSIPERQLANGITDAFTHVLEQYMTYPIEATLQDRFAESILQTLIEVAPKVLENPSDYKPAADFMWSCTMALNGLIQKGVPGDWAVHMMGHELTALFGIDHARTLAIVVPSHYKYNFEAKKAKLAQYGERVWNITEGSQDDKAYAAIEKTEAFFKQLGIATKLSDYTEKYEGTAEEISKRFTDRGWNGLGEHQDLSPDKVEKIVKMAY</sequence>
<dbReference type="InterPro" id="IPR018211">
    <property type="entry name" value="ADH_Fe_CS"/>
</dbReference>
<dbReference type="PANTHER" id="PTHR43633:SF1">
    <property type="entry name" value="ALCOHOL DEHYDROGENASE YQHD"/>
    <property type="match status" value="1"/>
</dbReference>
<dbReference type="InterPro" id="IPR001670">
    <property type="entry name" value="ADH_Fe/GldA"/>
</dbReference>
<organism evidence="4 5">
    <name type="scientific">Maribacter sedimenticola</name>
    <dbReference type="NCBI Taxonomy" id="228956"/>
    <lineage>
        <taxon>Bacteria</taxon>
        <taxon>Pseudomonadati</taxon>
        <taxon>Bacteroidota</taxon>
        <taxon>Flavobacteriia</taxon>
        <taxon>Flavobacteriales</taxon>
        <taxon>Flavobacteriaceae</taxon>
        <taxon>Maribacter</taxon>
    </lineage>
</organism>
<evidence type="ECO:0000259" key="2">
    <source>
        <dbReference type="Pfam" id="PF00465"/>
    </source>
</evidence>
<accession>A0ABY1SGI9</accession>
<evidence type="ECO:0000313" key="5">
    <source>
        <dbReference type="Proteomes" id="UP000198337"/>
    </source>
</evidence>
<dbReference type="PROSITE" id="PS00913">
    <property type="entry name" value="ADH_IRON_1"/>
    <property type="match status" value="1"/>
</dbReference>
<dbReference type="RefSeq" id="WP_089260339.1">
    <property type="nucleotide sequence ID" value="NZ_FZNV01000002.1"/>
</dbReference>
<reference evidence="4 5" key="1">
    <citation type="submission" date="2017-06" db="EMBL/GenBank/DDBJ databases">
        <authorList>
            <person name="Varghese N."/>
            <person name="Submissions S."/>
        </authorList>
    </citation>
    <scope>NUCLEOTIDE SEQUENCE [LARGE SCALE GENOMIC DNA]</scope>
    <source>
        <strain evidence="4 5">DSM 19840</strain>
    </source>
</reference>
<dbReference type="Pfam" id="PF00465">
    <property type="entry name" value="Fe-ADH"/>
    <property type="match status" value="1"/>
</dbReference>
<protein>
    <submittedName>
        <fullName evidence="4">NADP-dependent alcohol dehydrogenase</fullName>
    </submittedName>
</protein>
<dbReference type="CDD" id="cd08187">
    <property type="entry name" value="BDH"/>
    <property type="match status" value="1"/>
</dbReference>
<dbReference type="Pfam" id="PF25137">
    <property type="entry name" value="ADH_Fe_C"/>
    <property type="match status" value="1"/>
</dbReference>
<dbReference type="PROSITE" id="PS00060">
    <property type="entry name" value="ADH_IRON_2"/>
    <property type="match status" value="1"/>
</dbReference>
<dbReference type="InterPro" id="IPR044731">
    <property type="entry name" value="BDH-like"/>
</dbReference>
<dbReference type="Gene3D" id="1.20.1090.10">
    <property type="entry name" value="Dehydroquinate synthase-like - alpha domain"/>
    <property type="match status" value="1"/>
</dbReference>